<name>A0ABC8K3X5_ERUVS</name>
<evidence type="ECO:0000256" key="1">
    <source>
        <dbReference type="SAM" id="MobiDB-lite"/>
    </source>
</evidence>
<evidence type="ECO:0000313" key="2">
    <source>
        <dbReference type="EMBL" id="CAH8347899.1"/>
    </source>
</evidence>
<dbReference type="PANTHER" id="PTHR34361:SF6">
    <property type="entry name" value="POX DOMAIN-CONTAINING PROTEIN"/>
    <property type="match status" value="1"/>
</dbReference>
<accession>A0ABC8K3X5</accession>
<dbReference type="EMBL" id="CAKOAT010158489">
    <property type="protein sequence ID" value="CAH8347899.1"/>
    <property type="molecule type" value="Genomic_DNA"/>
</dbReference>
<comment type="caution">
    <text evidence="2">The sequence shown here is derived from an EMBL/GenBank/DDBJ whole genome shotgun (WGS) entry which is preliminary data.</text>
</comment>
<feature type="region of interest" description="Disordered" evidence="1">
    <location>
        <begin position="1"/>
        <end position="31"/>
    </location>
</feature>
<proteinExistence type="predicted"/>
<dbReference type="AlphaFoldDB" id="A0ABC8K3X5"/>
<gene>
    <name evidence="2" type="ORF">ERUC_LOCUS17240</name>
</gene>
<evidence type="ECO:0000313" key="3">
    <source>
        <dbReference type="Proteomes" id="UP001642260"/>
    </source>
</evidence>
<protein>
    <submittedName>
        <fullName evidence="2">Uncharacterized protein</fullName>
    </submittedName>
</protein>
<keyword evidence="3" id="KW-1185">Reference proteome</keyword>
<sequence>MKQCSLGIDGLRNSLSPPSIDSSPLTSTSEHEDSLFRDYTLDLSFLSSDDSLSNLSRDVDTTIERQLLQDKTVLLNPNPLVSKLPEVLIVSSTVAGDGKLKMACVNTTVLSENSSTDSEEDTPCWIGINSRKTLASGAICRRSTDDLSGFRRLNPLAPQFIPSNSNKILEMDGKSCEENGSSSLKKSLSSDFPSSSGEFNFTNLLEDGIDDAASILTHNADESLGFVSQDIDSRKGFQQSKRLDPLAPVFVPSNAKLSPSVHETQVALETNAHSTSALTYSDNKSPGKVKVDTPFGEAGRIHISGSYNPWLESKVGITESAKLGSSSNKSHGQRKLNPLAPQFSLADSKPNEYRYEKYQAADDFSLVVNPTGFTKHNVAEADLAQSSIYVKPLLPNMSRGNSSLISPTADTNFGSSKSYAVEPNTTLTVNGNQDFQHPLPFHVVETAASSSSSNAKALSGSSPKMDVMKLLTTIHGLSELLTLAHGSESSDSLEELDLINSTVQNLNMYIQNGIQEQAVNQSVVQHNSYDLRLLSNKSKLSIRDLQLPRTSNMTVDFDVRRKEKYSMASEETFPDSGLYQCGVTKDKGFGQVVAKSGYQQNHQGEEQINQHALFYKSLWLKAEADRCLMVYETSLSNPGS</sequence>
<dbReference type="PANTHER" id="PTHR34361">
    <property type="entry name" value="OS08G0157800 PROTEIN"/>
    <property type="match status" value="1"/>
</dbReference>
<organism evidence="2 3">
    <name type="scientific">Eruca vesicaria subsp. sativa</name>
    <name type="common">Garden rocket</name>
    <name type="synonym">Eruca sativa</name>
    <dbReference type="NCBI Taxonomy" id="29727"/>
    <lineage>
        <taxon>Eukaryota</taxon>
        <taxon>Viridiplantae</taxon>
        <taxon>Streptophyta</taxon>
        <taxon>Embryophyta</taxon>
        <taxon>Tracheophyta</taxon>
        <taxon>Spermatophyta</taxon>
        <taxon>Magnoliopsida</taxon>
        <taxon>eudicotyledons</taxon>
        <taxon>Gunneridae</taxon>
        <taxon>Pentapetalae</taxon>
        <taxon>rosids</taxon>
        <taxon>malvids</taxon>
        <taxon>Brassicales</taxon>
        <taxon>Brassicaceae</taxon>
        <taxon>Brassiceae</taxon>
        <taxon>Eruca</taxon>
    </lineage>
</organism>
<feature type="compositionally biased region" description="Low complexity" evidence="1">
    <location>
        <begin position="14"/>
        <end position="28"/>
    </location>
</feature>
<reference evidence="2 3" key="1">
    <citation type="submission" date="2022-03" db="EMBL/GenBank/DDBJ databases">
        <authorList>
            <person name="Macdonald S."/>
            <person name="Ahmed S."/>
            <person name="Newling K."/>
        </authorList>
    </citation>
    <scope>NUCLEOTIDE SEQUENCE [LARGE SCALE GENOMIC DNA]</scope>
</reference>
<dbReference type="Proteomes" id="UP001642260">
    <property type="component" value="Unassembled WGS sequence"/>
</dbReference>